<keyword evidence="3" id="KW-1185">Reference proteome</keyword>
<evidence type="ECO:0000313" key="3">
    <source>
        <dbReference type="Proteomes" id="UP000320876"/>
    </source>
</evidence>
<name>A0A542DR72_AMYCI</name>
<protein>
    <submittedName>
        <fullName evidence="2">Uncharacterized protein</fullName>
    </submittedName>
</protein>
<sequence>MFADHTWCCTETMDTAARTPKFRTFTALVATAIGCALLTATPATAAPAGSAAPTQQVTQFTPKQKVKVKAKVDKKTVKANGKVKVDGRFDLAKGDLATDALTGGVTKVHLQQQLSTGLWVDLRSAPCRPSGTFSFNLKIATTVTVRVYHPETTIYTSASSELFTIIAL</sequence>
<evidence type="ECO:0000256" key="1">
    <source>
        <dbReference type="SAM" id="SignalP"/>
    </source>
</evidence>
<feature type="signal peptide" evidence="1">
    <location>
        <begin position="1"/>
        <end position="45"/>
    </location>
</feature>
<organism evidence="2 3">
    <name type="scientific">Amycolatopsis cihanbeyliensis</name>
    <dbReference type="NCBI Taxonomy" id="1128664"/>
    <lineage>
        <taxon>Bacteria</taxon>
        <taxon>Bacillati</taxon>
        <taxon>Actinomycetota</taxon>
        <taxon>Actinomycetes</taxon>
        <taxon>Pseudonocardiales</taxon>
        <taxon>Pseudonocardiaceae</taxon>
        <taxon>Amycolatopsis</taxon>
    </lineage>
</organism>
<keyword evidence="1" id="KW-0732">Signal</keyword>
<proteinExistence type="predicted"/>
<dbReference type="EMBL" id="VFML01000001">
    <property type="protein sequence ID" value="TQJ05599.1"/>
    <property type="molecule type" value="Genomic_DNA"/>
</dbReference>
<dbReference type="AlphaFoldDB" id="A0A542DR72"/>
<gene>
    <name evidence="2" type="ORF">FB471_5436</name>
</gene>
<evidence type="ECO:0000313" key="2">
    <source>
        <dbReference type="EMBL" id="TQJ05599.1"/>
    </source>
</evidence>
<comment type="caution">
    <text evidence="2">The sequence shown here is derived from an EMBL/GenBank/DDBJ whole genome shotgun (WGS) entry which is preliminary data.</text>
</comment>
<dbReference type="Proteomes" id="UP000320876">
    <property type="component" value="Unassembled WGS sequence"/>
</dbReference>
<accession>A0A542DR72</accession>
<feature type="chain" id="PRO_5021871130" evidence="1">
    <location>
        <begin position="46"/>
        <end position="168"/>
    </location>
</feature>
<reference evidence="2 3" key="1">
    <citation type="submission" date="2019-06" db="EMBL/GenBank/DDBJ databases">
        <title>Sequencing the genomes of 1000 actinobacteria strains.</title>
        <authorList>
            <person name="Klenk H.-P."/>
        </authorList>
    </citation>
    <scope>NUCLEOTIDE SEQUENCE [LARGE SCALE GENOMIC DNA]</scope>
    <source>
        <strain evidence="2 3">DSM 45679</strain>
    </source>
</reference>